<dbReference type="GO" id="GO:0016787">
    <property type="term" value="F:hydrolase activity"/>
    <property type="evidence" value="ECO:0007669"/>
    <property type="project" value="UniProtKB-KW"/>
</dbReference>
<dbReference type="InterPro" id="IPR036412">
    <property type="entry name" value="HAD-like_sf"/>
</dbReference>
<dbReference type="PANTHER" id="PTHR46193">
    <property type="entry name" value="6-PHOSPHOGLUCONATE PHOSPHATASE"/>
    <property type="match status" value="1"/>
</dbReference>
<keyword evidence="4" id="KW-0460">Magnesium</keyword>
<keyword evidence="5" id="KW-0378">Hydrolase</keyword>
<evidence type="ECO:0000256" key="3">
    <source>
        <dbReference type="ARBA" id="ARBA00022723"/>
    </source>
</evidence>
<evidence type="ECO:0000313" key="6">
    <source>
        <dbReference type="Proteomes" id="UP000324065"/>
    </source>
</evidence>
<keyword evidence="3" id="KW-0479">Metal-binding</keyword>
<evidence type="ECO:0000256" key="4">
    <source>
        <dbReference type="ARBA" id="ARBA00022842"/>
    </source>
</evidence>
<evidence type="ECO:0000256" key="2">
    <source>
        <dbReference type="ARBA" id="ARBA00006171"/>
    </source>
</evidence>
<dbReference type="Gene3D" id="3.40.50.1000">
    <property type="entry name" value="HAD superfamily/HAD-like"/>
    <property type="match status" value="1"/>
</dbReference>
<keyword evidence="6" id="KW-1185">Reference proteome</keyword>
<evidence type="ECO:0000313" key="5">
    <source>
        <dbReference type="EMBL" id="KAA5606289.1"/>
    </source>
</evidence>
<proteinExistence type="inferred from homology"/>
<dbReference type="SFLD" id="SFLDG01129">
    <property type="entry name" value="C1.5:_HAD__Beta-PGM__Phosphata"/>
    <property type="match status" value="1"/>
</dbReference>
<dbReference type="InterPro" id="IPR006439">
    <property type="entry name" value="HAD-SF_hydro_IA"/>
</dbReference>
<reference evidence="5 6" key="1">
    <citation type="submission" date="2019-09" db="EMBL/GenBank/DDBJ databases">
        <title>Genome sequence of Roseospira marina, one of the more divergent members of the non-sulfur purple photosynthetic bacterial family, the Rhodospirillaceae.</title>
        <authorList>
            <person name="Meyer T."/>
            <person name="Kyndt J."/>
        </authorList>
    </citation>
    <scope>NUCLEOTIDE SEQUENCE [LARGE SCALE GENOMIC DNA]</scope>
    <source>
        <strain evidence="5 6">DSM 15113</strain>
    </source>
</reference>
<gene>
    <name evidence="5" type="ORF">F1188_07680</name>
</gene>
<dbReference type="GO" id="GO:0046872">
    <property type="term" value="F:metal ion binding"/>
    <property type="evidence" value="ECO:0007669"/>
    <property type="project" value="UniProtKB-KW"/>
</dbReference>
<comment type="cofactor">
    <cofactor evidence="1">
        <name>Mg(2+)</name>
        <dbReference type="ChEBI" id="CHEBI:18420"/>
    </cofactor>
</comment>
<organism evidence="5 6">
    <name type="scientific">Roseospira marina</name>
    <dbReference type="NCBI Taxonomy" id="140057"/>
    <lineage>
        <taxon>Bacteria</taxon>
        <taxon>Pseudomonadati</taxon>
        <taxon>Pseudomonadota</taxon>
        <taxon>Alphaproteobacteria</taxon>
        <taxon>Rhodospirillales</taxon>
        <taxon>Rhodospirillaceae</taxon>
        <taxon>Roseospira</taxon>
    </lineage>
</organism>
<accession>A0A5M6IEX2</accession>
<dbReference type="Pfam" id="PF00702">
    <property type="entry name" value="Hydrolase"/>
    <property type="match status" value="1"/>
</dbReference>
<dbReference type="EMBL" id="VWPJ01000005">
    <property type="protein sequence ID" value="KAA5606289.1"/>
    <property type="molecule type" value="Genomic_DNA"/>
</dbReference>
<dbReference type="InterPro" id="IPR023198">
    <property type="entry name" value="PGP-like_dom2"/>
</dbReference>
<dbReference type="SUPFAM" id="SSF56784">
    <property type="entry name" value="HAD-like"/>
    <property type="match status" value="1"/>
</dbReference>
<dbReference type="NCBIfam" id="TIGR01509">
    <property type="entry name" value="HAD-SF-IA-v3"/>
    <property type="match status" value="1"/>
</dbReference>
<evidence type="ECO:0000256" key="1">
    <source>
        <dbReference type="ARBA" id="ARBA00001946"/>
    </source>
</evidence>
<dbReference type="SFLD" id="SFLDG01135">
    <property type="entry name" value="C1.5.6:_HAD__Beta-PGM__Phospha"/>
    <property type="match status" value="1"/>
</dbReference>
<dbReference type="AlphaFoldDB" id="A0A5M6IEX2"/>
<dbReference type="SFLD" id="SFLDS00003">
    <property type="entry name" value="Haloacid_Dehalogenase"/>
    <property type="match status" value="1"/>
</dbReference>
<name>A0A5M6IEX2_9PROT</name>
<dbReference type="Gene3D" id="1.10.150.240">
    <property type="entry name" value="Putative phosphatase, domain 2"/>
    <property type="match status" value="1"/>
</dbReference>
<dbReference type="Proteomes" id="UP000324065">
    <property type="component" value="Unassembled WGS sequence"/>
</dbReference>
<dbReference type="InterPro" id="IPR023214">
    <property type="entry name" value="HAD_sf"/>
</dbReference>
<sequence length="232" mass="25187">MSQQQAEPVDLVIFDCDGVLVDSEPISTRILLESLTEAGLELTPDEIYSRFLGKSLASITAILRRDHGLRVDAGMLDRMRARLFAAFREELRPMAGMAETLARLPVPFCVASSSLVERMRLALEVTGLLSAFEGRLFSASMVTRGKPAPDLFLYAAEQMGVAPDRCVVVEDSEAGVTAGQSAGMRVFGFVGGTHARLARHRATLAARHPTLMFEDMADLPARLAEHGATRVV</sequence>
<dbReference type="RefSeq" id="WP_150061811.1">
    <property type="nucleotide sequence ID" value="NZ_JACHII010000007.1"/>
</dbReference>
<comment type="caution">
    <text evidence="5">The sequence shown here is derived from an EMBL/GenBank/DDBJ whole genome shotgun (WGS) entry which is preliminary data.</text>
</comment>
<comment type="similarity">
    <text evidence="2">Belongs to the HAD-like hydrolase superfamily. CbbY/CbbZ/Gph/YieH family.</text>
</comment>
<protein>
    <submittedName>
        <fullName evidence="5">HAD family hydrolase</fullName>
    </submittedName>
</protein>
<dbReference type="InterPro" id="IPR051600">
    <property type="entry name" value="Beta-PGM-like"/>
</dbReference>
<dbReference type="CDD" id="cd07526">
    <property type="entry name" value="HAD_BPGM_like"/>
    <property type="match status" value="1"/>
</dbReference>
<dbReference type="PANTHER" id="PTHR46193:SF10">
    <property type="entry name" value="6-PHOSPHOGLUCONATE PHOSPHATASE"/>
    <property type="match status" value="1"/>
</dbReference>
<dbReference type="OrthoDB" id="9797743at2"/>